<dbReference type="InterPro" id="IPR050583">
    <property type="entry name" value="Mycobacterial_A85_antigen"/>
</dbReference>
<evidence type="ECO:0000256" key="1">
    <source>
        <dbReference type="ARBA" id="ARBA00004496"/>
    </source>
</evidence>
<keyword evidence="3" id="KW-0378">Hydrolase</keyword>
<feature type="domain" description="Enterochelin esterase N-terminal" evidence="6">
    <location>
        <begin position="171"/>
        <end position="275"/>
    </location>
</feature>
<dbReference type="Proteomes" id="UP000196878">
    <property type="component" value="Unassembled WGS sequence"/>
</dbReference>
<evidence type="ECO:0000256" key="3">
    <source>
        <dbReference type="ARBA" id="ARBA00022801"/>
    </source>
</evidence>
<evidence type="ECO:0000256" key="5">
    <source>
        <dbReference type="SAM" id="SignalP"/>
    </source>
</evidence>
<keyword evidence="2" id="KW-0963">Cytoplasm</keyword>
<dbReference type="EMBL" id="NIPW01000007">
    <property type="protein sequence ID" value="OWJ79702.1"/>
    <property type="molecule type" value="Genomic_DNA"/>
</dbReference>
<feature type="signal peptide" evidence="5">
    <location>
        <begin position="1"/>
        <end position="23"/>
    </location>
</feature>
<sequence>MVSRALPLAFLLTMTMTVCGAQAQELLHPGATLSVDAGGGPVSLRIAAPPGSYIAGRISGAEQPVTADLLREDGSHLRRLAEDRRGDVDFQAMTEGDAFLRITSATPVAVRLDRVVPPGEQIPPERAFLSPRIAAMAESLSRGEDTEAFWREVGASGTPLVEDAAEGEAILTFLWRGASRNVRLFGGPSNDHEWLERLDGSDIWFKSFRVPDGARLSYKLAPDVPDVPGSSRVRRAALLATAQADPLNRTPWPATAIDRFNQSSTVTLKNAPPQPGTPTGTAADPVMARMTFHSDRLGNSREITLFHPRGMDPRDPRLVVAFIFDGEAALEQMQVPDMLDRLAGEGRLPPVLAVLIPSIDGRTRARELPGNDGFADALADELLPQVAVRMGILPDPARTVLAGASYGGLAAATVALRRPEVFGNVLSMSGSFWWAPDHAQTDGTPWMAAEFADRDRLPLRFFLSAGTFETARPESAGIFETSRELRDILRLKGYDVGWRAYAGGHDYLVWRGALADGLIALFGE</sequence>
<evidence type="ECO:0000256" key="2">
    <source>
        <dbReference type="ARBA" id="ARBA00022490"/>
    </source>
</evidence>
<gene>
    <name evidence="7" type="ORF">CDV49_05165</name>
</gene>
<dbReference type="InterPro" id="IPR021764">
    <property type="entry name" value="Enterochelin_esterase_N"/>
</dbReference>
<dbReference type="SUPFAM" id="SSF81296">
    <property type="entry name" value="E set domains"/>
    <property type="match status" value="1"/>
</dbReference>
<name>A0A212AEP3_9RHOB</name>
<comment type="subcellular location">
    <subcellularLocation>
        <location evidence="1">Cytoplasm</location>
    </subcellularLocation>
</comment>
<dbReference type="NCBIfam" id="NF007758">
    <property type="entry name" value="PRK10439.1"/>
    <property type="match status" value="1"/>
</dbReference>
<dbReference type="InterPro" id="IPR013783">
    <property type="entry name" value="Ig-like_fold"/>
</dbReference>
<dbReference type="InterPro" id="IPR029058">
    <property type="entry name" value="AB_hydrolase_fold"/>
</dbReference>
<comment type="similarity">
    <text evidence="4">Belongs to the Fes family.</text>
</comment>
<protein>
    <submittedName>
        <fullName evidence="7">Enterochelin esterase</fullName>
    </submittedName>
</protein>
<feature type="chain" id="PRO_5013188328" evidence="5">
    <location>
        <begin position="24"/>
        <end position="524"/>
    </location>
</feature>
<keyword evidence="8" id="KW-1185">Reference proteome</keyword>
<dbReference type="AlphaFoldDB" id="A0A212AEP3"/>
<reference evidence="7 8" key="1">
    <citation type="submission" date="2016-12" db="EMBL/GenBank/DDBJ databases">
        <title>Comparison of Traditional DNA-DNA Hybridization with In Silico Genomic Analysis.</title>
        <authorList>
            <person name="Nicholson A.C."/>
            <person name="Humrighouse B.W."/>
            <person name="Graziano J."/>
            <person name="Lasker B."/>
            <person name="Whitney A.M."/>
            <person name="Mcquiston J.R."/>
        </authorList>
    </citation>
    <scope>NUCLEOTIDE SEQUENCE [LARGE SCALE GENOMIC DNA]</scope>
    <source>
        <strain evidence="7 8">H2240</strain>
    </source>
</reference>
<comment type="caution">
    <text evidence="7">The sequence shown here is derived from an EMBL/GenBank/DDBJ whole genome shotgun (WGS) entry which is preliminary data.</text>
</comment>
<evidence type="ECO:0000313" key="7">
    <source>
        <dbReference type="EMBL" id="OWJ79702.1"/>
    </source>
</evidence>
<dbReference type="GO" id="GO:0005737">
    <property type="term" value="C:cytoplasm"/>
    <property type="evidence" value="ECO:0007669"/>
    <property type="project" value="UniProtKB-SubCell"/>
</dbReference>
<dbReference type="Gene3D" id="3.40.50.1820">
    <property type="entry name" value="alpha/beta hydrolase"/>
    <property type="match status" value="1"/>
</dbReference>
<dbReference type="SUPFAM" id="SSF53474">
    <property type="entry name" value="alpha/beta-Hydrolases"/>
    <property type="match status" value="1"/>
</dbReference>
<evidence type="ECO:0000313" key="8">
    <source>
        <dbReference type="Proteomes" id="UP000196878"/>
    </source>
</evidence>
<dbReference type="GO" id="GO:0006826">
    <property type="term" value="P:iron ion transport"/>
    <property type="evidence" value="ECO:0007669"/>
    <property type="project" value="InterPro"/>
</dbReference>
<dbReference type="GO" id="GO:0008849">
    <property type="term" value="F:enterochelin esterase activity"/>
    <property type="evidence" value="ECO:0007669"/>
    <property type="project" value="InterPro"/>
</dbReference>
<keyword evidence="5" id="KW-0732">Signal</keyword>
<dbReference type="OrthoDB" id="9775130at2"/>
<proteinExistence type="inferred from homology"/>
<organism evidence="7 8">
    <name type="scientific">Haematobacter genomosp. 1</name>
    <dbReference type="NCBI Taxonomy" id="366618"/>
    <lineage>
        <taxon>Bacteria</taxon>
        <taxon>Pseudomonadati</taxon>
        <taxon>Pseudomonadota</taxon>
        <taxon>Alphaproteobacteria</taxon>
        <taxon>Rhodobacterales</taxon>
        <taxon>Paracoccaceae</taxon>
        <taxon>Haematobacter</taxon>
    </lineage>
</organism>
<evidence type="ECO:0000256" key="4">
    <source>
        <dbReference type="ARBA" id="ARBA00024201"/>
    </source>
</evidence>
<dbReference type="GO" id="GO:0005506">
    <property type="term" value="F:iron ion binding"/>
    <property type="evidence" value="ECO:0007669"/>
    <property type="project" value="InterPro"/>
</dbReference>
<dbReference type="Pfam" id="PF00756">
    <property type="entry name" value="Esterase"/>
    <property type="match status" value="1"/>
</dbReference>
<dbReference type="RefSeq" id="WP_088214495.1">
    <property type="nucleotide sequence ID" value="NZ_NIPW01000007.1"/>
</dbReference>
<accession>A0A212AEP3</accession>
<dbReference type="InterPro" id="IPR000801">
    <property type="entry name" value="Esterase-like"/>
</dbReference>
<dbReference type="PANTHER" id="PTHR48098">
    <property type="entry name" value="ENTEROCHELIN ESTERASE-RELATED"/>
    <property type="match status" value="1"/>
</dbReference>
<evidence type="ECO:0000259" key="6">
    <source>
        <dbReference type="Pfam" id="PF11806"/>
    </source>
</evidence>
<dbReference type="Gene3D" id="2.60.40.10">
    <property type="entry name" value="Immunoglobulins"/>
    <property type="match status" value="1"/>
</dbReference>
<dbReference type="PANTHER" id="PTHR48098:SF3">
    <property type="entry name" value="IRON(III) ENTEROBACTIN ESTERASE"/>
    <property type="match status" value="1"/>
</dbReference>
<dbReference type="InterPro" id="IPR014756">
    <property type="entry name" value="Ig_E-set"/>
</dbReference>
<dbReference type="Pfam" id="PF11806">
    <property type="entry name" value="Enterochelin_N"/>
    <property type="match status" value="1"/>
</dbReference>